<evidence type="ECO:0000256" key="1">
    <source>
        <dbReference type="SAM" id="Phobius"/>
    </source>
</evidence>
<dbReference type="AlphaFoldDB" id="A0A1P9WS93"/>
<name>A0A1P9WS93_9BACT</name>
<dbReference type="STRING" id="1178516.AWR27_02150"/>
<accession>A0A1P9WS93</accession>
<reference evidence="2 3" key="1">
    <citation type="submission" date="2016-01" db="EMBL/GenBank/DDBJ databases">
        <authorList>
            <person name="Oliw E.H."/>
        </authorList>
    </citation>
    <scope>NUCLEOTIDE SEQUENCE [LARGE SCALE GENOMIC DNA]</scope>
    <source>
        <strain evidence="2 3">DY10</strain>
    </source>
</reference>
<feature type="transmembrane region" description="Helical" evidence="1">
    <location>
        <begin position="14"/>
        <end position="32"/>
    </location>
</feature>
<keyword evidence="1" id="KW-1133">Transmembrane helix</keyword>
<evidence type="ECO:0000313" key="2">
    <source>
        <dbReference type="EMBL" id="AQG78248.1"/>
    </source>
</evidence>
<keyword evidence="1" id="KW-0812">Transmembrane</keyword>
<evidence type="ECO:0000313" key="3">
    <source>
        <dbReference type="Proteomes" id="UP000187941"/>
    </source>
</evidence>
<proteinExistence type="predicted"/>
<feature type="transmembrane region" description="Helical" evidence="1">
    <location>
        <begin position="44"/>
        <end position="63"/>
    </location>
</feature>
<protein>
    <submittedName>
        <fullName evidence="2">Uncharacterized protein</fullName>
    </submittedName>
</protein>
<organism evidence="2 3">
    <name type="scientific">Spirosoma montaniterrae</name>
    <dbReference type="NCBI Taxonomy" id="1178516"/>
    <lineage>
        <taxon>Bacteria</taxon>
        <taxon>Pseudomonadati</taxon>
        <taxon>Bacteroidota</taxon>
        <taxon>Cytophagia</taxon>
        <taxon>Cytophagales</taxon>
        <taxon>Cytophagaceae</taxon>
        <taxon>Spirosoma</taxon>
    </lineage>
</organism>
<dbReference type="EMBL" id="CP014263">
    <property type="protein sequence ID" value="AQG78248.1"/>
    <property type="molecule type" value="Genomic_DNA"/>
</dbReference>
<dbReference type="Proteomes" id="UP000187941">
    <property type="component" value="Chromosome"/>
</dbReference>
<sequence length="68" mass="8204">MYSFHQAFAGKPRLGHYSFAALFPYQVLFNVWYAQRGKTLPLFYLYQVYTFRFYGSLLIFSFVRKNIL</sequence>
<dbReference type="KEGG" id="smon:AWR27_02150"/>
<keyword evidence="3" id="KW-1185">Reference proteome</keyword>
<keyword evidence="1" id="KW-0472">Membrane</keyword>
<gene>
    <name evidence="2" type="ORF">AWR27_02150</name>
</gene>